<keyword evidence="1" id="KW-1133">Transmembrane helix</keyword>
<evidence type="ECO:0000256" key="1">
    <source>
        <dbReference type="SAM" id="Phobius"/>
    </source>
</evidence>
<accession>A0A840TNM3</accession>
<dbReference type="Proteomes" id="UP000557307">
    <property type="component" value="Unassembled WGS sequence"/>
</dbReference>
<dbReference type="AlphaFoldDB" id="A0A840TNM3"/>
<dbReference type="EMBL" id="JACHGF010000001">
    <property type="protein sequence ID" value="MBB5282813.1"/>
    <property type="molecule type" value="Genomic_DNA"/>
</dbReference>
<feature type="transmembrane region" description="Helical" evidence="1">
    <location>
        <begin position="21"/>
        <end position="41"/>
    </location>
</feature>
<dbReference type="RefSeq" id="WP_184171549.1">
    <property type="nucleotide sequence ID" value="NZ_JACHGF010000001.1"/>
</dbReference>
<organism evidence="2 3">
    <name type="scientific">Rhabdobacter roseus</name>
    <dbReference type="NCBI Taxonomy" id="1655419"/>
    <lineage>
        <taxon>Bacteria</taxon>
        <taxon>Pseudomonadati</taxon>
        <taxon>Bacteroidota</taxon>
        <taxon>Cytophagia</taxon>
        <taxon>Cytophagales</taxon>
        <taxon>Cytophagaceae</taxon>
        <taxon>Rhabdobacter</taxon>
    </lineage>
</organism>
<keyword evidence="1" id="KW-0472">Membrane</keyword>
<feature type="transmembrane region" description="Helical" evidence="1">
    <location>
        <begin position="53"/>
        <end position="71"/>
    </location>
</feature>
<comment type="caution">
    <text evidence="2">The sequence shown here is derived from an EMBL/GenBank/DDBJ whole genome shotgun (WGS) entry which is preliminary data.</text>
</comment>
<keyword evidence="1" id="KW-0812">Transmembrane</keyword>
<proteinExistence type="predicted"/>
<name>A0A840TNM3_9BACT</name>
<sequence length="72" mass="7934">MDSVLINDKKAANERRRKRGLLSAGLGAAVLGVGFLTQYILYRNDLSFDAVMYSLTLLGIGLIFYAAVQFFS</sequence>
<evidence type="ECO:0000313" key="2">
    <source>
        <dbReference type="EMBL" id="MBB5282813.1"/>
    </source>
</evidence>
<reference evidence="2 3" key="1">
    <citation type="submission" date="2020-08" db="EMBL/GenBank/DDBJ databases">
        <title>Genomic Encyclopedia of Type Strains, Phase IV (KMG-IV): sequencing the most valuable type-strain genomes for metagenomic binning, comparative biology and taxonomic classification.</title>
        <authorList>
            <person name="Goeker M."/>
        </authorList>
    </citation>
    <scope>NUCLEOTIDE SEQUENCE [LARGE SCALE GENOMIC DNA]</scope>
    <source>
        <strain evidence="2 3">DSM 105074</strain>
    </source>
</reference>
<evidence type="ECO:0000313" key="3">
    <source>
        <dbReference type="Proteomes" id="UP000557307"/>
    </source>
</evidence>
<keyword evidence="3" id="KW-1185">Reference proteome</keyword>
<protein>
    <submittedName>
        <fullName evidence="2">Uncharacterized protein</fullName>
    </submittedName>
</protein>
<gene>
    <name evidence="2" type="ORF">HNQ92_000934</name>
</gene>